<dbReference type="InterPro" id="IPR009061">
    <property type="entry name" value="DNA-bd_dom_put_sf"/>
</dbReference>
<feature type="domain" description="HTH merR-type" evidence="2">
    <location>
        <begin position="5"/>
        <end position="74"/>
    </location>
</feature>
<dbReference type="PANTHER" id="PTHR30204">
    <property type="entry name" value="REDOX-CYCLING DRUG-SENSING TRANSCRIPTIONAL ACTIVATOR SOXR"/>
    <property type="match status" value="1"/>
</dbReference>
<gene>
    <name evidence="3" type="ORF">H9725_06640</name>
</gene>
<sequence length="261" mass="29710">MKETYLRTAAFAALAGVNKKTLHYYDEIGLFRPAYVNEKGYRFYSPFQLDRLALIVTLKDLGVPLKVIGEYLNGGDLARVDQILTRQSRELDRRIAQLTRRRALLETLRRQNRAFLDGCGKGPQRLHREPERIAVLMDRAEMESSRVLIVNYLTDGPGTGLCGEGEERFLYQKRADGPILVPGGDYLCLYEMVQGHRVWDWLVSRRQQLQDWAAAHGLRLDGRAFVEFGDLAVNEGDGRGPEPRSIRMRICEPDSSSHTDG</sequence>
<organism evidence="3 4">
    <name type="scientific">Candidatus Faecalibacterium gallistercoris</name>
    <dbReference type="NCBI Taxonomy" id="2838579"/>
    <lineage>
        <taxon>Bacteria</taxon>
        <taxon>Bacillati</taxon>
        <taxon>Bacillota</taxon>
        <taxon>Clostridia</taxon>
        <taxon>Eubacteriales</taxon>
        <taxon>Oscillospiraceae</taxon>
        <taxon>Faecalibacterium</taxon>
    </lineage>
</organism>
<reference evidence="3" key="2">
    <citation type="submission" date="2021-04" db="EMBL/GenBank/DDBJ databases">
        <authorList>
            <person name="Gilroy R."/>
        </authorList>
    </citation>
    <scope>NUCLEOTIDE SEQUENCE</scope>
    <source>
        <strain evidence="3">ChiBcec16-3735</strain>
    </source>
</reference>
<keyword evidence="1" id="KW-0238">DNA-binding</keyword>
<dbReference type="PRINTS" id="PR00040">
    <property type="entry name" value="HTHMERR"/>
</dbReference>
<evidence type="ECO:0000256" key="1">
    <source>
        <dbReference type="ARBA" id="ARBA00023125"/>
    </source>
</evidence>
<dbReference type="SMART" id="SM00422">
    <property type="entry name" value="HTH_MERR"/>
    <property type="match status" value="1"/>
</dbReference>
<dbReference type="Proteomes" id="UP000824065">
    <property type="component" value="Unassembled WGS sequence"/>
</dbReference>
<protein>
    <submittedName>
        <fullName evidence="3">MerR family transcriptional regulator</fullName>
    </submittedName>
</protein>
<evidence type="ECO:0000259" key="2">
    <source>
        <dbReference type="PROSITE" id="PS50937"/>
    </source>
</evidence>
<name>A0A9D2JLW9_9FIRM</name>
<accession>A0A9D2JLW9</accession>
<comment type="caution">
    <text evidence="3">The sequence shown here is derived from an EMBL/GenBank/DDBJ whole genome shotgun (WGS) entry which is preliminary data.</text>
</comment>
<dbReference type="PROSITE" id="PS00552">
    <property type="entry name" value="HTH_MERR_1"/>
    <property type="match status" value="1"/>
</dbReference>
<proteinExistence type="predicted"/>
<dbReference type="Gene3D" id="1.10.1660.10">
    <property type="match status" value="1"/>
</dbReference>
<dbReference type="SUPFAM" id="SSF46955">
    <property type="entry name" value="Putative DNA-binding domain"/>
    <property type="match status" value="1"/>
</dbReference>
<dbReference type="PROSITE" id="PS50937">
    <property type="entry name" value="HTH_MERR_2"/>
    <property type="match status" value="1"/>
</dbReference>
<dbReference type="AlphaFoldDB" id="A0A9D2JLW9"/>
<dbReference type="EMBL" id="DXBJ01000048">
    <property type="protein sequence ID" value="HIZ58241.1"/>
    <property type="molecule type" value="Genomic_DNA"/>
</dbReference>
<reference evidence="3" key="1">
    <citation type="journal article" date="2021" name="PeerJ">
        <title>Extensive microbial diversity within the chicken gut microbiome revealed by metagenomics and culture.</title>
        <authorList>
            <person name="Gilroy R."/>
            <person name="Ravi A."/>
            <person name="Getino M."/>
            <person name="Pursley I."/>
            <person name="Horton D.L."/>
            <person name="Alikhan N.F."/>
            <person name="Baker D."/>
            <person name="Gharbi K."/>
            <person name="Hall N."/>
            <person name="Watson M."/>
            <person name="Adriaenssens E.M."/>
            <person name="Foster-Nyarko E."/>
            <person name="Jarju S."/>
            <person name="Secka A."/>
            <person name="Antonio M."/>
            <person name="Oren A."/>
            <person name="Chaudhuri R.R."/>
            <person name="La Ragione R."/>
            <person name="Hildebrand F."/>
            <person name="Pallen M.J."/>
        </authorList>
    </citation>
    <scope>NUCLEOTIDE SEQUENCE</scope>
    <source>
        <strain evidence="3">ChiBcec16-3735</strain>
    </source>
</reference>
<evidence type="ECO:0000313" key="4">
    <source>
        <dbReference type="Proteomes" id="UP000824065"/>
    </source>
</evidence>
<dbReference type="InterPro" id="IPR000551">
    <property type="entry name" value="MerR-type_HTH_dom"/>
</dbReference>
<dbReference type="PANTHER" id="PTHR30204:SF85">
    <property type="entry name" value="MULTIDRUG-EFFLUX TRANSPORTER 2 REGULATOR"/>
    <property type="match status" value="1"/>
</dbReference>
<evidence type="ECO:0000313" key="3">
    <source>
        <dbReference type="EMBL" id="HIZ58241.1"/>
    </source>
</evidence>
<dbReference type="InterPro" id="IPR047057">
    <property type="entry name" value="MerR_fam"/>
</dbReference>
<dbReference type="GO" id="GO:0003677">
    <property type="term" value="F:DNA binding"/>
    <property type="evidence" value="ECO:0007669"/>
    <property type="project" value="UniProtKB-KW"/>
</dbReference>
<dbReference type="GO" id="GO:0003700">
    <property type="term" value="F:DNA-binding transcription factor activity"/>
    <property type="evidence" value="ECO:0007669"/>
    <property type="project" value="InterPro"/>
</dbReference>
<dbReference type="Pfam" id="PF13411">
    <property type="entry name" value="MerR_1"/>
    <property type="match status" value="1"/>
</dbReference>